<dbReference type="Proteomes" id="UP000004986">
    <property type="component" value="Unassembled WGS sequence"/>
</dbReference>
<accession>F3GHG2</accession>
<protein>
    <recommendedName>
        <fullName evidence="2">Tlde1 domain-containing protein</fullName>
    </recommendedName>
</protein>
<dbReference type="BioCyc" id="PSYR629263:G11X0-5664-MONOMER"/>
<proteinExistence type="predicted"/>
<comment type="caution">
    <text evidence="3">The sequence shown here is derived from an EMBL/GenBank/DDBJ whole genome shotgun (WGS) entry which is preliminary data.</text>
</comment>
<feature type="transmembrane region" description="Helical" evidence="1">
    <location>
        <begin position="237"/>
        <end position="261"/>
    </location>
</feature>
<evidence type="ECO:0000259" key="2">
    <source>
        <dbReference type="Pfam" id="PF10908"/>
    </source>
</evidence>
<dbReference type="EMBL" id="AEAI01001640">
    <property type="protein sequence ID" value="EGH46515.1"/>
    <property type="molecule type" value="Genomic_DNA"/>
</dbReference>
<sequence>MDTQSIDTNKVAHCTFELTGQPMSLLKCSNNESYEAFSGITGYANDPAEVSNAKLGPLPPGRYYILDRESGGRFGWLRDPVTDMIARTDRSDWFSLYRDDGEIDDRTVIDNVKRENFRLHPVGPLGLSEGCVTMTSKLGFEQLSIYLHNMDGDRIPGSGTKILWDFRRYRPEEDQVIRIVKAIMKFFAIVITAVFLARYLVGSGLVRAGLDTFLGDAIYTELSNFFSINGSEDAETLVVSLVLGFSLLLVAVLAWLLGELVTKYYSKMKNK</sequence>
<evidence type="ECO:0000256" key="1">
    <source>
        <dbReference type="SAM" id="Phobius"/>
    </source>
</evidence>
<gene>
    <name evidence="3" type="ORF">PSYPI_31078</name>
</gene>
<dbReference type="HOGENOM" id="CLU_1132887_0_0_6"/>
<keyword evidence="1" id="KW-0812">Transmembrane</keyword>
<feature type="transmembrane region" description="Helical" evidence="1">
    <location>
        <begin position="182"/>
        <end position="201"/>
    </location>
</feature>
<reference evidence="3 4" key="1">
    <citation type="journal article" date="2011" name="PLoS Pathog.">
        <title>Dynamic evolution of pathogenicity revealed by sequencing and comparative genomics of 19 Pseudomonas syringae isolates.</title>
        <authorList>
            <person name="Baltrus D.A."/>
            <person name="Nishimura M.T."/>
            <person name="Romanchuk A."/>
            <person name="Chang J.H."/>
            <person name="Mukhtar M.S."/>
            <person name="Cherkis K."/>
            <person name="Roach J."/>
            <person name="Grant S.R."/>
            <person name="Jones C.D."/>
            <person name="Dangl J.L."/>
        </authorList>
    </citation>
    <scope>NUCLEOTIDE SEQUENCE [LARGE SCALE GENOMIC DNA]</scope>
    <source>
        <strain evidence="3 4">1704B</strain>
    </source>
</reference>
<feature type="domain" description="Tlde1" evidence="2">
    <location>
        <begin position="33"/>
        <end position="156"/>
    </location>
</feature>
<name>F3GHG2_PSESJ</name>
<evidence type="ECO:0000313" key="3">
    <source>
        <dbReference type="EMBL" id="EGH46515.1"/>
    </source>
</evidence>
<organism evidence="3 4">
    <name type="scientific">Pseudomonas syringae pv. pisi str. 1704B</name>
    <dbReference type="NCBI Taxonomy" id="629263"/>
    <lineage>
        <taxon>Bacteria</taxon>
        <taxon>Pseudomonadati</taxon>
        <taxon>Pseudomonadota</taxon>
        <taxon>Gammaproteobacteria</taxon>
        <taxon>Pseudomonadales</taxon>
        <taxon>Pseudomonadaceae</taxon>
        <taxon>Pseudomonas</taxon>
        <taxon>Pseudomonas syringae</taxon>
    </lineage>
</organism>
<keyword evidence="1" id="KW-1133">Transmembrane helix</keyword>
<evidence type="ECO:0000313" key="4">
    <source>
        <dbReference type="Proteomes" id="UP000004986"/>
    </source>
</evidence>
<keyword evidence="4" id="KW-1185">Reference proteome</keyword>
<keyword evidence="1" id="KW-0472">Membrane</keyword>
<dbReference type="AlphaFoldDB" id="F3GHG2"/>
<dbReference type="InterPro" id="IPR021225">
    <property type="entry name" value="Tlde1_dom"/>
</dbReference>
<dbReference type="Pfam" id="PF10908">
    <property type="entry name" value="Tlde1_dom"/>
    <property type="match status" value="1"/>
</dbReference>